<feature type="signal peptide" evidence="3">
    <location>
        <begin position="1"/>
        <end position="20"/>
    </location>
</feature>
<dbReference type="Gene3D" id="3.40.190.10">
    <property type="entry name" value="Periplasmic binding protein-like II"/>
    <property type="match status" value="2"/>
</dbReference>
<evidence type="ECO:0000256" key="2">
    <source>
        <dbReference type="ARBA" id="ARBA00022729"/>
    </source>
</evidence>
<proteinExistence type="inferred from homology"/>
<evidence type="ECO:0000256" key="3">
    <source>
        <dbReference type="SAM" id="SignalP"/>
    </source>
</evidence>
<name>A0AAF0C0N1_9GAMM</name>
<keyword evidence="2 3" id="KW-0732">Signal</keyword>
<reference evidence="5 6" key="1">
    <citation type="journal article" date="2015" name="Genome Announc.">
        <title>Draft Genome Sequences of Marine Isolates of Thalassomonas viridans and Thalassomonas actiniarum.</title>
        <authorList>
            <person name="Olonade I."/>
            <person name="van Zyl L.J."/>
            <person name="Trindade M."/>
        </authorList>
    </citation>
    <scope>NUCLEOTIDE SEQUENCE [LARGE SCALE GENOMIC DNA]</scope>
    <source>
        <strain evidence="5 6">A5K-106</strain>
    </source>
</reference>
<keyword evidence="6" id="KW-1185">Reference proteome</keyword>
<comment type="similarity">
    <text evidence="1">Belongs to the bacterial solute-binding protein 3 family.</text>
</comment>
<feature type="domain" description="Solute-binding protein family 3/N-terminal" evidence="4">
    <location>
        <begin position="30"/>
        <end position="246"/>
    </location>
</feature>
<dbReference type="PANTHER" id="PTHR35936">
    <property type="entry name" value="MEMBRANE-BOUND LYTIC MUREIN TRANSGLYCOSYLASE F"/>
    <property type="match status" value="1"/>
</dbReference>
<dbReference type="KEGG" id="tact:SG35_016405"/>
<evidence type="ECO:0000256" key="1">
    <source>
        <dbReference type="ARBA" id="ARBA00010333"/>
    </source>
</evidence>
<accession>A0AAF0C0N1</accession>
<sequence>MKHITSLLLLWLLLVSLTAAKGFTQETIRIATGEYPPFYSENARNYGHVLHLVSEAFAQMNIKVEYGFFPWNRSLALAKHNSWDATCCWLKDPVKQQYFYFSDVVYSTEVVFFHLKSYPFDWRSYDDLTGIEIGTTVRYRYGGVFVDADHAGKLSLEIAATDEINFRKLLGGRIKIFPISRKVGYTLLADLFNVEETDLITHHPKVLVSNISRLLVSEKNPKSQYFIEMFNKGLKMLKASGEYEKYFIEAKFDDYISQ</sequence>
<gene>
    <name evidence="5" type="ORF">SG35_016405</name>
</gene>
<dbReference type="RefSeq" id="WP_044835440.1">
    <property type="nucleotide sequence ID" value="NZ_CP059735.1"/>
</dbReference>
<dbReference type="PANTHER" id="PTHR35936:SF25">
    <property type="entry name" value="ABC TRANSPORTER SUBSTRATE-BINDING PROTEIN"/>
    <property type="match status" value="1"/>
</dbReference>
<dbReference type="EMBL" id="CP059735">
    <property type="protein sequence ID" value="WDD96937.1"/>
    <property type="molecule type" value="Genomic_DNA"/>
</dbReference>
<dbReference type="InterPro" id="IPR001638">
    <property type="entry name" value="Solute-binding_3/MltF_N"/>
</dbReference>
<dbReference type="Pfam" id="PF00497">
    <property type="entry name" value="SBP_bac_3"/>
    <property type="match status" value="1"/>
</dbReference>
<evidence type="ECO:0000313" key="6">
    <source>
        <dbReference type="Proteomes" id="UP000032568"/>
    </source>
</evidence>
<reference evidence="5 6" key="2">
    <citation type="journal article" date="2022" name="Mar. Drugs">
        <title>Bioassay-Guided Fractionation Leads to the Detection of Cholic Acid Generated by the Rare Thalassomonas sp.</title>
        <authorList>
            <person name="Pheiffer F."/>
            <person name="Schneider Y.K."/>
            <person name="Hansen E.H."/>
            <person name="Andersen J.H."/>
            <person name="Isaksson J."/>
            <person name="Busche T."/>
            <person name="R C."/>
            <person name="Kalinowski J."/>
            <person name="Zyl L.V."/>
            <person name="Trindade M."/>
        </authorList>
    </citation>
    <scope>NUCLEOTIDE SEQUENCE [LARGE SCALE GENOMIC DNA]</scope>
    <source>
        <strain evidence="5 6">A5K-106</strain>
    </source>
</reference>
<feature type="chain" id="PRO_5042046581" evidence="3">
    <location>
        <begin position="21"/>
        <end position="258"/>
    </location>
</feature>
<evidence type="ECO:0000313" key="5">
    <source>
        <dbReference type="EMBL" id="WDD96937.1"/>
    </source>
</evidence>
<dbReference type="AlphaFoldDB" id="A0AAF0C0N1"/>
<protein>
    <submittedName>
        <fullName evidence="5">Transporter substrate-binding domain-containing protein</fullName>
    </submittedName>
</protein>
<organism evidence="5 6">
    <name type="scientific">Thalassomonas actiniarum</name>
    <dbReference type="NCBI Taxonomy" id="485447"/>
    <lineage>
        <taxon>Bacteria</taxon>
        <taxon>Pseudomonadati</taxon>
        <taxon>Pseudomonadota</taxon>
        <taxon>Gammaproteobacteria</taxon>
        <taxon>Alteromonadales</taxon>
        <taxon>Colwelliaceae</taxon>
        <taxon>Thalassomonas</taxon>
    </lineage>
</organism>
<dbReference type="Proteomes" id="UP000032568">
    <property type="component" value="Chromosome"/>
</dbReference>
<evidence type="ECO:0000259" key="4">
    <source>
        <dbReference type="Pfam" id="PF00497"/>
    </source>
</evidence>
<dbReference type="SUPFAM" id="SSF53850">
    <property type="entry name" value="Periplasmic binding protein-like II"/>
    <property type="match status" value="1"/>
</dbReference>